<keyword evidence="2" id="KW-0732">Signal</keyword>
<gene>
    <name evidence="4" type="ORF">EM6_2462</name>
</gene>
<dbReference type="Proteomes" id="UP000278756">
    <property type="component" value="Chromosome 2"/>
</dbReference>
<feature type="chain" id="PRO_5017937405" description="EF-hand domain-containing protein" evidence="2">
    <location>
        <begin position="23"/>
        <end position="241"/>
    </location>
</feature>
<accession>A0A3G9G9L7</accession>
<proteinExistence type="predicted"/>
<evidence type="ECO:0000313" key="5">
    <source>
        <dbReference type="Proteomes" id="UP000278756"/>
    </source>
</evidence>
<dbReference type="InterPro" id="IPR018247">
    <property type="entry name" value="EF_Hand_1_Ca_BS"/>
</dbReference>
<protein>
    <recommendedName>
        <fullName evidence="3">EF-hand domain-containing protein</fullName>
    </recommendedName>
</protein>
<dbReference type="Pfam" id="PF13202">
    <property type="entry name" value="EF-hand_5"/>
    <property type="match status" value="2"/>
</dbReference>
<sequence length="241" mass="26365">MTLKKTLLCGFLITCVAGSAMAQPPRSAPPPTGEAPPETPNGRTVGQAVFFSPSGEVFKAPLKDPYPVALWFAAADTNKDGALSPDEFLADAMRFFAIVDRDGKGVITSQDNSFYETELAPEITGFSPLVTQPRNPRPTDEDGDKTAAANRYVKSVQGAAQFSLINEPQPIRAADANFDYRITTEEWTRATSQRFRLLDANKDGKLTLDELPKTPLQKGLEQRAIEREKEQKKKGGLFGGW</sequence>
<evidence type="ECO:0000256" key="2">
    <source>
        <dbReference type="SAM" id="SignalP"/>
    </source>
</evidence>
<feature type="domain" description="EF-hand" evidence="3">
    <location>
        <begin position="195"/>
        <end position="221"/>
    </location>
</feature>
<dbReference type="SUPFAM" id="SSF47473">
    <property type="entry name" value="EF-hand"/>
    <property type="match status" value="1"/>
</dbReference>
<reference evidence="5" key="1">
    <citation type="journal article" date="2017" name="Biotechnol. Biofuels">
        <title>Evaluation of environmental bacterial communities as a factor affecting the growth of duckweed Lemna minor.</title>
        <authorList>
            <person name="Ishizawa H."/>
            <person name="Kuroda M."/>
            <person name="Morikawa M."/>
            <person name="Ike M."/>
        </authorList>
    </citation>
    <scope>NUCLEOTIDE SEQUENCE [LARGE SCALE GENOMIC DNA]</scope>
    <source>
        <strain evidence="5">M6</strain>
    </source>
</reference>
<feature type="region of interest" description="Disordered" evidence="1">
    <location>
        <begin position="22"/>
        <end position="44"/>
    </location>
</feature>
<organism evidence="4 5">
    <name type="scientific">Asticcacaulis excentricus</name>
    <dbReference type="NCBI Taxonomy" id="78587"/>
    <lineage>
        <taxon>Bacteria</taxon>
        <taxon>Pseudomonadati</taxon>
        <taxon>Pseudomonadota</taxon>
        <taxon>Alphaproteobacteria</taxon>
        <taxon>Caulobacterales</taxon>
        <taxon>Caulobacteraceae</taxon>
        <taxon>Asticcacaulis</taxon>
    </lineage>
</organism>
<name>A0A3G9G9L7_9CAUL</name>
<feature type="compositionally biased region" description="Basic and acidic residues" evidence="1">
    <location>
        <begin position="222"/>
        <end position="233"/>
    </location>
</feature>
<dbReference type="PROSITE" id="PS00018">
    <property type="entry name" value="EF_HAND_1"/>
    <property type="match status" value="2"/>
</dbReference>
<dbReference type="GO" id="GO:0005509">
    <property type="term" value="F:calcium ion binding"/>
    <property type="evidence" value="ECO:0007669"/>
    <property type="project" value="InterPro"/>
</dbReference>
<dbReference type="RefSeq" id="WP_126423481.1">
    <property type="nucleotide sequence ID" value="NZ_AP018828.1"/>
</dbReference>
<feature type="signal peptide" evidence="2">
    <location>
        <begin position="1"/>
        <end position="22"/>
    </location>
</feature>
<dbReference type="AlphaFoldDB" id="A0A3G9G9L7"/>
<reference evidence="5" key="2">
    <citation type="journal article" date="2017" name="Plant Physiol. Biochem.">
        <title>Differential oxidative and antioxidative response of duckweed Lemna minor toward plant growth promoting/inhibiting bacteria.</title>
        <authorList>
            <person name="Ishizawa H."/>
            <person name="Kuroda M."/>
            <person name="Morikawa M."/>
            <person name="Ike M."/>
        </authorList>
    </citation>
    <scope>NUCLEOTIDE SEQUENCE [LARGE SCALE GENOMIC DNA]</scope>
    <source>
        <strain evidence="5">M6</strain>
    </source>
</reference>
<dbReference type="EMBL" id="AP018828">
    <property type="protein sequence ID" value="BBF81854.1"/>
    <property type="molecule type" value="Genomic_DNA"/>
</dbReference>
<evidence type="ECO:0000259" key="3">
    <source>
        <dbReference type="PROSITE" id="PS50222"/>
    </source>
</evidence>
<evidence type="ECO:0000313" key="4">
    <source>
        <dbReference type="EMBL" id="BBF81854.1"/>
    </source>
</evidence>
<feature type="compositionally biased region" description="Pro residues" evidence="1">
    <location>
        <begin position="26"/>
        <end position="39"/>
    </location>
</feature>
<dbReference type="InterPro" id="IPR011992">
    <property type="entry name" value="EF-hand-dom_pair"/>
</dbReference>
<dbReference type="Gene3D" id="1.10.238.10">
    <property type="entry name" value="EF-hand"/>
    <property type="match status" value="2"/>
</dbReference>
<dbReference type="PROSITE" id="PS50222">
    <property type="entry name" value="EF_HAND_2"/>
    <property type="match status" value="1"/>
</dbReference>
<feature type="region of interest" description="Disordered" evidence="1">
    <location>
        <begin position="222"/>
        <end position="241"/>
    </location>
</feature>
<dbReference type="InterPro" id="IPR002048">
    <property type="entry name" value="EF_hand_dom"/>
</dbReference>
<evidence type="ECO:0000256" key="1">
    <source>
        <dbReference type="SAM" id="MobiDB-lite"/>
    </source>
</evidence>
<dbReference type="OrthoDB" id="7365540at2"/>